<accession>A0ABV6BK57</accession>
<evidence type="ECO:0000256" key="5">
    <source>
        <dbReference type="ARBA" id="ARBA00023163"/>
    </source>
</evidence>
<keyword evidence="3" id="KW-0238">DNA-binding</keyword>
<evidence type="ECO:0000256" key="3">
    <source>
        <dbReference type="ARBA" id="ARBA00023125"/>
    </source>
</evidence>
<keyword evidence="2" id="KW-0805">Transcription regulation</keyword>
<keyword evidence="5" id="KW-0804">Transcription</keyword>
<evidence type="ECO:0000256" key="1">
    <source>
        <dbReference type="ARBA" id="ARBA00009437"/>
    </source>
</evidence>
<dbReference type="InterPro" id="IPR000847">
    <property type="entry name" value="LysR_HTH_N"/>
</dbReference>
<protein>
    <submittedName>
        <fullName evidence="7">Transcriptional activator NhaR</fullName>
    </submittedName>
</protein>
<dbReference type="Gene3D" id="3.40.190.290">
    <property type="match status" value="1"/>
</dbReference>
<dbReference type="InterPro" id="IPR036390">
    <property type="entry name" value="WH_DNA-bd_sf"/>
</dbReference>
<dbReference type="Pfam" id="PF00126">
    <property type="entry name" value="HTH_1"/>
    <property type="match status" value="1"/>
</dbReference>
<dbReference type="SUPFAM" id="SSF53850">
    <property type="entry name" value="Periplasmic binding protein-like II"/>
    <property type="match status" value="1"/>
</dbReference>
<dbReference type="InterPro" id="IPR036388">
    <property type="entry name" value="WH-like_DNA-bd_sf"/>
</dbReference>
<dbReference type="RefSeq" id="WP_377248263.1">
    <property type="nucleotide sequence ID" value="NZ_JBHLXP010000005.1"/>
</dbReference>
<reference evidence="7 8" key="1">
    <citation type="submission" date="2024-09" db="EMBL/GenBank/DDBJ databases">
        <authorList>
            <person name="Sun Q."/>
            <person name="Mori K."/>
        </authorList>
    </citation>
    <scope>NUCLEOTIDE SEQUENCE [LARGE SCALE GENOMIC DNA]</scope>
    <source>
        <strain evidence="7 8">KCTC 23315</strain>
    </source>
</reference>
<dbReference type="Gene3D" id="1.10.10.10">
    <property type="entry name" value="Winged helix-like DNA-binding domain superfamily/Winged helix DNA-binding domain"/>
    <property type="match status" value="1"/>
</dbReference>
<dbReference type="SUPFAM" id="SSF46785">
    <property type="entry name" value="Winged helix' DNA-binding domain"/>
    <property type="match status" value="1"/>
</dbReference>
<dbReference type="PROSITE" id="PS50931">
    <property type="entry name" value="HTH_LYSR"/>
    <property type="match status" value="1"/>
</dbReference>
<keyword evidence="4" id="KW-0010">Activator</keyword>
<gene>
    <name evidence="7" type="primary">nhaR</name>
    <name evidence="7" type="ORF">ACFFJP_19375</name>
</gene>
<evidence type="ECO:0000256" key="2">
    <source>
        <dbReference type="ARBA" id="ARBA00023015"/>
    </source>
</evidence>
<dbReference type="EMBL" id="JBHLXP010000005">
    <property type="protein sequence ID" value="MFC0050458.1"/>
    <property type="molecule type" value="Genomic_DNA"/>
</dbReference>
<comment type="similarity">
    <text evidence="1">Belongs to the LysR transcriptional regulatory family.</text>
</comment>
<dbReference type="InterPro" id="IPR005119">
    <property type="entry name" value="LysR_subst-bd"/>
</dbReference>
<evidence type="ECO:0000313" key="7">
    <source>
        <dbReference type="EMBL" id="MFC0050458.1"/>
    </source>
</evidence>
<keyword evidence="8" id="KW-1185">Reference proteome</keyword>
<feature type="domain" description="HTH lysR-type" evidence="6">
    <location>
        <begin position="4"/>
        <end position="61"/>
    </location>
</feature>
<evidence type="ECO:0000313" key="8">
    <source>
        <dbReference type="Proteomes" id="UP001589813"/>
    </source>
</evidence>
<sequence>MTPVNFNQLYYFYLVAKEGSIARVSEQLHVTAQTISGQLAALEHSTGTALFVRSGKKWALTELGRVTYRYAEDIFRLGDELRTVLKGHHGVQWQTFTVGVTDVLPKAFIYEMLRPVFTLPEQLRLICVEGDQNQLLADLALNKLDLVLSDQPLSPSSPLKAYSHQIVESGTSFFASPSLSAVLKRTSFPACLHMQPLLLQSKRSIIRQRLDAWFAQHAVSGQIVAEFDDSALMKAFGQQGLGIFSAPSLIEAKICRQYEVEVVGRTDQVKEVFYAISPERKLTHPAVLQLVQALAQSGN</sequence>
<dbReference type="NCBIfam" id="NF008284">
    <property type="entry name" value="PRK11062.1"/>
    <property type="match status" value="1"/>
</dbReference>
<dbReference type="PANTHER" id="PTHR30293">
    <property type="entry name" value="TRANSCRIPTIONAL REGULATORY PROTEIN NAC-RELATED"/>
    <property type="match status" value="1"/>
</dbReference>
<dbReference type="PANTHER" id="PTHR30293:SF2">
    <property type="entry name" value="TRANSCRIPTIONAL ACTIVATOR PROTEIN NHAR"/>
    <property type="match status" value="1"/>
</dbReference>
<organism evidence="7 8">
    <name type="scientific">Rheinheimera tilapiae</name>
    <dbReference type="NCBI Taxonomy" id="875043"/>
    <lineage>
        <taxon>Bacteria</taxon>
        <taxon>Pseudomonadati</taxon>
        <taxon>Pseudomonadota</taxon>
        <taxon>Gammaproteobacteria</taxon>
        <taxon>Chromatiales</taxon>
        <taxon>Chromatiaceae</taxon>
        <taxon>Rheinheimera</taxon>
    </lineage>
</organism>
<name>A0ABV6BK57_9GAMM</name>
<evidence type="ECO:0000259" key="6">
    <source>
        <dbReference type="PROSITE" id="PS50931"/>
    </source>
</evidence>
<evidence type="ECO:0000256" key="4">
    <source>
        <dbReference type="ARBA" id="ARBA00023159"/>
    </source>
</evidence>
<comment type="caution">
    <text evidence="7">The sequence shown here is derived from an EMBL/GenBank/DDBJ whole genome shotgun (WGS) entry which is preliminary data.</text>
</comment>
<dbReference type="Pfam" id="PF03466">
    <property type="entry name" value="LysR_substrate"/>
    <property type="match status" value="1"/>
</dbReference>
<proteinExistence type="inferred from homology"/>
<dbReference type="Proteomes" id="UP001589813">
    <property type="component" value="Unassembled WGS sequence"/>
</dbReference>